<feature type="chain" id="PRO_5040774650" evidence="1">
    <location>
        <begin position="24"/>
        <end position="97"/>
    </location>
</feature>
<name>A0A9X1W405_9BURK</name>
<keyword evidence="1" id="KW-0732">Signal</keyword>
<accession>A0A9X1W405</accession>
<dbReference type="AlphaFoldDB" id="A0A9X1W405"/>
<evidence type="ECO:0000313" key="2">
    <source>
        <dbReference type="EMBL" id="MCJ0765383.1"/>
    </source>
</evidence>
<proteinExistence type="predicted"/>
<reference evidence="2" key="1">
    <citation type="submission" date="2022-03" db="EMBL/GenBank/DDBJ databases">
        <authorList>
            <person name="Woo C.Y."/>
        </authorList>
    </citation>
    <scope>NUCLEOTIDE SEQUENCE</scope>
    <source>
        <strain evidence="2">CYS-02</strain>
    </source>
</reference>
<keyword evidence="3" id="KW-1185">Reference proteome</keyword>
<evidence type="ECO:0000256" key="1">
    <source>
        <dbReference type="SAM" id="SignalP"/>
    </source>
</evidence>
<dbReference type="Proteomes" id="UP001139447">
    <property type="component" value="Unassembled WGS sequence"/>
</dbReference>
<gene>
    <name evidence="2" type="ORF">MMF98_19405</name>
</gene>
<organism evidence="2 3">
    <name type="scientific">Variovorax terrae</name>
    <dbReference type="NCBI Taxonomy" id="2923278"/>
    <lineage>
        <taxon>Bacteria</taxon>
        <taxon>Pseudomonadati</taxon>
        <taxon>Pseudomonadota</taxon>
        <taxon>Betaproteobacteria</taxon>
        <taxon>Burkholderiales</taxon>
        <taxon>Comamonadaceae</taxon>
        <taxon>Variovorax</taxon>
    </lineage>
</organism>
<evidence type="ECO:0000313" key="3">
    <source>
        <dbReference type="Proteomes" id="UP001139447"/>
    </source>
</evidence>
<sequence>MMKSSKYFAVAALAGLAAMGAHAAGNDDPSQHVLKFDSSRARAEVQAEAVQKARNPNFEPAGSRVLARVQSKEDRSTVRASAAQALRVGQIAQGEAG</sequence>
<comment type="caution">
    <text evidence="2">The sequence shown here is derived from an EMBL/GenBank/DDBJ whole genome shotgun (WGS) entry which is preliminary data.</text>
</comment>
<dbReference type="EMBL" id="JALGBI010000003">
    <property type="protein sequence ID" value="MCJ0765383.1"/>
    <property type="molecule type" value="Genomic_DNA"/>
</dbReference>
<feature type="signal peptide" evidence="1">
    <location>
        <begin position="1"/>
        <end position="23"/>
    </location>
</feature>
<protein>
    <submittedName>
        <fullName evidence="2">DUF4148 domain-containing protein</fullName>
    </submittedName>
</protein>